<reference evidence="2 3" key="1">
    <citation type="submission" date="2015-04" db="EMBL/GenBank/DDBJ databases">
        <title>Draft genome sequence of bacteremic isolate Catabacter hongkongensis type strain HKU16T.</title>
        <authorList>
            <person name="Lau S.K."/>
            <person name="Teng J.L."/>
            <person name="Huang Y."/>
            <person name="Curreem S.O."/>
            <person name="Tsui S.K."/>
            <person name="Woo P.C."/>
        </authorList>
    </citation>
    <scope>NUCLEOTIDE SEQUENCE [LARGE SCALE GENOMIC DNA]</scope>
    <source>
        <strain evidence="2 3">HKU16</strain>
    </source>
</reference>
<feature type="transmembrane region" description="Helical" evidence="1">
    <location>
        <begin position="218"/>
        <end position="235"/>
    </location>
</feature>
<feature type="transmembrane region" description="Helical" evidence="1">
    <location>
        <begin position="137"/>
        <end position="160"/>
    </location>
</feature>
<feature type="transmembrane region" description="Helical" evidence="1">
    <location>
        <begin position="48"/>
        <end position="71"/>
    </location>
</feature>
<evidence type="ECO:0000256" key="1">
    <source>
        <dbReference type="SAM" id="Phobius"/>
    </source>
</evidence>
<dbReference type="Proteomes" id="UP000034076">
    <property type="component" value="Unassembled WGS sequence"/>
</dbReference>
<keyword evidence="1" id="KW-1133">Transmembrane helix</keyword>
<feature type="transmembrane region" description="Helical" evidence="1">
    <location>
        <begin position="92"/>
        <end position="117"/>
    </location>
</feature>
<sequence>MCEYLTNTLKSKKYWIIVAGIIIVSILTLIFNMQLFNLPISNFGYVDFFYFSFMKSTFVFGNLYPIIPCLAAQWIIFKNDCCNKKENILKRVFSAGIAGGLCFPLAQFIMLFTFYLLSPRTSIIFAGMGPLTNLLQYSPLVYCLVFITHIFIVSMVYSILSFSFSIHSKNKTAALIIPLIIGNLGMYYPFGAYGEAVRFLFPISQYNISSMEVGFDELYLNLIFVALLSTLVLVFKIKKGRRKEKCEREAV</sequence>
<dbReference type="STRING" id="270498.CHK_1667"/>
<organism evidence="2 3">
    <name type="scientific">Christensenella hongkongensis</name>
    <dbReference type="NCBI Taxonomy" id="270498"/>
    <lineage>
        <taxon>Bacteria</taxon>
        <taxon>Bacillati</taxon>
        <taxon>Bacillota</taxon>
        <taxon>Clostridia</taxon>
        <taxon>Christensenellales</taxon>
        <taxon>Christensenellaceae</taxon>
        <taxon>Christensenella</taxon>
    </lineage>
</organism>
<feature type="transmembrane region" description="Helical" evidence="1">
    <location>
        <begin position="172"/>
        <end position="190"/>
    </location>
</feature>
<dbReference type="RefSeq" id="WP_046443543.1">
    <property type="nucleotide sequence ID" value="NZ_LAYJ01000101.1"/>
</dbReference>
<gene>
    <name evidence="2" type="ORF">CHK_1667</name>
</gene>
<keyword evidence="1" id="KW-0472">Membrane</keyword>
<keyword evidence="1" id="KW-0812">Transmembrane</keyword>
<feature type="transmembrane region" description="Helical" evidence="1">
    <location>
        <begin position="14"/>
        <end position="36"/>
    </location>
</feature>
<proteinExistence type="predicted"/>
<comment type="caution">
    <text evidence="2">The sequence shown here is derived from an EMBL/GenBank/DDBJ whole genome shotgun (WGS) entry which is preliminary data.</text>
</comment>
<name>A0A0M2NIF0_9FIRM</name>
<dbReference type="EMBL" id="LAYJ01000101">
    <property type="protein sequence ID" value="KKI50741.1"/>
    <property type="molecule type" value="Genomic_DNA"/>
</dbReference>
<evidence type="ECO:0000313" key="3">
    <source>
        <dbReference type="Proteomes" id="UP000034076"/>
    </source>
</evidence>
<protein>
    <submittedName>
        <fullName evidence="2">Uncharacterized protein</fullName>
    </submittedName>
</protein>
<evidence type="ECO:0000313" key="2">
    <source>
        <dbReference type="EMBL" id="KKI50741.1"/>
    </source>
</evidence>
<keyword evidence="3" id="KW-1185">Reference proteome</keyword>
<dbReference type="AlphaFoldDB" id="A0A0M2NIF0"/>
<accession>A0A0M2NIF0</accession>